<dbReference type="EC" id="3.1.-.-" evidence="19"/>
<feature type="domain" description="DNA2/NAM7 helicase helicase" evidence="22">
    <location>
        <begin position="877"/>
        <end position="943"/>
    </location>
</feature>
<dbReference type="InterPro" id="IPR045055">
    <property type="entry name" value="DNA2/NAM7-like"/>
</dbReference>
<dbReference type="Pfam" id="PF08696">
    <property type="entry name" value="Dna2"/>
    <property type="match status" value="1"/>
</dbReference>
<keyword evidence="14 19" id="KW-0238">DNA-binding</keyword>
<evidence type="ECO:0000256" key="3">
    <source>
        <dbReference type="ARBA" id="ARBA00022485"/>
    </source>
</evidence>
<evidence type="ECO:0000256" key="12">
    <source>
        <dbReference type="ARBA" id="ARBA00023004"/>
    </source>
</evidence>
<keyword evidence="13 19" id="KW-0411">Iron-sulfur</keyword>
<keyword evidence="9 19" id="KW-0378">Hydrolase</keyword>
<evidence type="ECO:0000256" key="6">
    <source>
        <dbReference type="ARBA" id="ARBA00022723"/>
    </source>
</evidence>
<dbReference type="GO" id="GO:0005524">
    <property type="term" value="F:ATP binding"/>
    <property type="evidence" value="ECO:0007669"/>
    <property type="project" value="UniProtKB-UniRule"/>
</dbReference>
<evidence type="ECO:0000256" key="15">
    <source>
        <dbReference type="ARBA" id="ARBA00023204"/>
    </source>
</evidence>
<feature type="domain" description="DNA replication factor Dna2 N-terminal" evidence="21">
    <location>
        <begin position="222"/>
        <end position="430"/>
    </location>
</feature>
<evidence type="ECO:0000259" key="22">
    <source>
        <dbReference type="Pfam" id="PF13086"/>
    </source>
</evidence>
<dbReference type="PANTHER" id="PTHR10887">
    <property type="entry name" value="DNA2/NAM7 HELICASE FAMILY"/>
    <property type="match status" value="1"/>
</dbReference>
<evidence type="ECO:0000256" key="4">
    <source>
        <dbReference type="ARBA" id="ARBA00022705"/>
    </source>
</evidence>
<evidence type="ECO:0000256" key="9">
    <source>
        <dbReference type="ARBA" id="ARBA00022801"/>
    </source>
</evidence>
<dbReference type="PANTHER" id="PTHR10887:SF433">
    <property type="entry name" value="DNA REPLICATION ATP-DEPENDENT HELICASE_NUCLEASE DNA2"/>
    <property type="match status" value="1"/>
</dbReference>
<comment type="similarity">
    <text evidence="2 19">Belongs to the DNA2/NAM7 helicase family.</text>
</comment>
<dbReference type="EMBL" id="FR824129">
    <property type="protein sequence ID" value="CCA19997.1"/>
    <property type="molecule type" value="Genomic_DNA"/>
</dbReference>
<dbReference type="EMBL" id="FR824233">
    <property type="protein sequence ID" value="CCA23290.1"/>
    <property type="molecule type" value="Genomic_DNA"/>
</dbReference>
<dbReference type="GO" id="GO:0017116">
    <property type="term" value="F:single-stranded DNA helicase activity"/>
    <property type="evidence" value="ECO:0007669"/>
    <property type="project" value="UniProtKB-UniRule"/>
</dbReference>
<accession>F0WFL5</accession>
<evidence type="ECO:0000256" key="13">
    <source>
        <dbReference type="ARBA" id="ARBA00023014"/>
    </source>
</evidence>
<evidence type="ECO:0000259" key="21">
    <source>
        <dbReference type="Pfam" id="PF08696"/>
    </source>
</evidence>
<dbReference type="GO" id="GO:0033567">
    <property type="term" value="P:DNA replication, Okazaki fragment processing"/>
    <property type="evidence" value="ECO:0007669"/>
    <property type="project" value="UniProtKB-UniRule"/>
</dbReference>
<comment type="function">
    <text evidence="19">Key enzyme involved in DNA replication and DNA repair. Involved in Okazaki fragments processing by cleaving long flaps that escape FEN1: flaps that are longer than 27 nucleotides are coated by replication protein A complex (RPA), leading to recruit DNA2 which cleaves the flap until it is too short to bind RPA and becomes a substrate for FEN1. Also involved in 5'-end resection of DNA during double-strand break (DSB) repair by mediating the cleavage of 5'-ssDNA.</text>
</comment>
<reference evidence="24" key="1">
    <citation type="journal article" date="2011" name="PLoS Biol.">
        <title>Gene gain and loss during evolution of obligate parasitism in the white rust pathogen of Arabidopsis thaliana.</title>
        <authorList>
            <person name="Kemen E."/>
            <person name="Gardiner A."/>
            <person name="Schultz-Larsen T."/>
            <person name="Kemen A.C."/>
            <person name="Balmuth A.L."/>
            <person name="Robert-Seilaniantz A."/>
            <person name="Bailey K."/>
            <person name="Holub E."/>
            <person name="Studholme D.J."/>
            <person name="Maclean D."/>
            <person name="Jones J.D."/>
        </authorList>
    </citation>
    <scope>NUCLEOTIDE SEQUENCE</scope>
</reference>
<keyword evidence="8 19" id="KW-0227">DNA damage</keyword>
<dbReference type="AlphaFoldDB" id="F0WFL5"/>
<evidence type="ECO:0000256" key="20">
    <source>
        <dbReference type="SAM" id="MobiDB-lite"/>
    </source>
</evidence>
<dbReference type="GO" id="GO:0003677">
    <property type="term" value="F:DNA binding"/>
    <property type="evidence" value="ECO:0007669"/>
    <property type="project" value="UniProtKB-UniRule"/>
</dbReference>
<dbReference type="GO" id="GO:0017108">
    <property type="term" value="F:5'-flap endonuclease activity"/>
    <property type="evidence" value="ECO:0007669"/>
    <property type="project" value="UniProtKB-UniRule"/>
</dbReference>
<evidence type="ECO:0000256" key="10">
    <source>
        <dbReference type="ARBA" id="ARBA00022806"/>
    </source>
</evidence>
<dbReference type="CDD" id="cd18808">
    <property type="entry name" value="SF1_C_Upf1"/>
    <property type="match status" value="1"/>
</dbReference>
<dbReference type="InterPro" id="IPR047187">
    <property type="entry name" value="SF1_C_Upf1"/>
</dbReference>
<reference evidence="24" key="2">
    <citation type="submission" date="2011-02" db="EMBL/GenBank/DDBJ databases">
        <authorList>
            <person name="MacLean D."/>
        </authorList>
    </citation>
    <scope>NUCLEOTIDE SEQUENCE</scope>
</reference>
<keyword evidence="6 19" id="KW-0479">Metal-binding</keyword>
<dbReference type="GO" id="GO:0006281">
    <property type="term" value="P:DNA repair"/>
    <property type="evidence" value="ECO:0007669"/>
    <property type="project" value="UniProtKB-KW"/>
</dbReference>
<dbReference type="InterPro" id="IPR027417">
    <property type="entry name" value="P-loop_NTPase"/>
</dbReference>
<name>F0WFL5_9STRA</name>
<sequence>MSRQERTPRKKKVRVELVPSPHVPERRSRRRNGLKQPNKDKIVWKDSPAAKQIQSSGTGNKSAVQQEIKGFLCRLTRSSDKIAVEKAPKAQSPRQCITSKRSRQLYSSPIPTCHPKSSEKPDNWMQVLDQMEQKYDDTKPLKHELVTPPKQKPDTKTPIPDLWSPLTEESWKLLDQLESQAAQRPGKLDHLHAVVLETEIKPLDRQIRLGLYTPDTELSIDAVLSEDWYDTDIRVGDTLNLIFLQTTPGIESLYGAHPLTEEGIQTHPILVNNKQHAVIMHPNVLVNPTSVTTTFDCVRRAWIRETWRLSASVNPNALLGTLKHELFQEALTCRRWDLAFLLSKAQSILQTNALQLFDCGMSQVDAMDQLQIAAKEFGKWMEKSFSRTFGLPIEDTSSSDTRLIIDNVLATEEAIWSTKWGLKGAIDATLLASFSELESPQIVPLELKTGAQNRLRAHHEHRGQVLLYTLLLGERYGVQGADGILMYSSGETIRVRSLAAHIRGLVQARNRCASSTFRSSLQASNLRSYPPMLQRRSDCERCFQLDACVLHHYAMEDGDAVSSGLDELFSKKMEHLSGSHLRYFQEWMRVLELEERFVSKDSAIGWNSGPSSLMDLQLSRPNHQSRTLCLYGSMHSTTLTTQDRVLVSVESTDKKKRLLHVARGRVVELKVQADRLIVYVETLQPVPKFVLSGQSLVGTTFSWRLDQDASMQAFSRARENLIRLMISGDCVETSVLRRQLIDLEPPKFALESFENLTNSLSNRRSFMTDFEALNADQRIVVCSVLNALDYTLVLGMPGTGKTFLLAFIVRVLLARGLSVLITSYTHSAVDHLLGKIVKGFGDESVSMLRIGAQACVNDPMLAPYVLETTGNACEIEAKCLETKLIGITCLSIPHHAVFRKRQFDFCIVDEATQITEPIVLGALACAKTFVLVGDPHQLPPLVKCPQAREKGLNVSLFQRLSEVHPGAVRQLTIQYRMNEDIMQLVNHLVYKNQLKCGNSNVAKKRLKLFWAIDGRKKSVSTLASMLENQKGVTWINTDPLGELAYESKASTSGNGASKMVNEAEARVILALVEILIAGGVQCEEIAIVSPFRAQVSRLEKLVWGRGFTQVEVCTIDRYQGRDRGVVFISFVRCNASGRVGELLSDRRRLNVALTRAKQRLVLVGSMQTLEHADGILPGLIDLVGQAESPWEFPLTKSIWEEVLSAEGWSKGTDMEPEMEVSPTATELMTQVMVPCGASDDIEELVATSHLRHVR</sequence>
<keyword evidence="4 19" id="KW-0235">DNA replication</keyword>
<evidence type="ECO:0000256" key="7">
    <source>
        <dbReference type="ARBA" id="ARBA00022741"/>
    </source>
</evidence>
<keyword evidence="16 19" id="KW-0539">Nucleus</keyword>
<evidence type="ECO:0000256" key="18">
    <source>
        <dbReference type="ARBA" id="ARBA00047995"/>
    </source>
</evidence>
<dbReference type="SUPFAM" id="SSF52540">
    <property type="entry name" value="P-loop containing nucleoside triphosphate hydrolases"/>
    <property type="match status" value="1"/>
</dbReference>
<dbReference type="InterPro" id="IPR014808">
    <property type="entry name" value="DNA_replication_fac_Dna2_N"/>
</dbReference>
<keyword evidence="15 19" id="KW-0234">DNA repair</keyword>
<dbReference type="InterPro" id="IPR041679">
    <property type="entry name" value="DNA2/NAM7-like_C"/>
</dbReference>
<gene>
    <name evidence="24" type="primary">AlNc14C84G5399</name>
    <name evidence="25" type="synonym">AlNc14C188G8381</name>
    <name evidence="24" type="ORF">ALNC14_061400</name>
    <name evidence="25" type="ORF">ALNC14_094330</name>
</gene>
<keyword evidence="11 19" id="KW-0067">ATP-binding</keyword>
<protein>
    <recommendedName>
        <fullName evidence="19">DNA replication ATP-dependent helicase/nuclease</fullName>
        <ecNumber evidence="19">3.1.-.-</ecNumber>
        <ecNumber evidence="19">3.6.4.12</ecNumber>
    </recommendedName>
</protein>
<evidence type="ECO:0000256" key="1">
    <source>
        <dbReference type="ARBA" id="ARBA00001966"/>
    </source>
</evidence>
<keyword evidence="5 19" id="KW-0540">Nuclease</keyword>
<keyword evidence="7 19" id="KW-0547">Nucleotide-binding</keyword>
<dbReference type="GO" id="GO:0046872">
    <property type="term" value="F:metal ion binding"/>
    <property type="evidence" value="ECO:0007669"/>
    <property type="project" value="UniProtKB-UniRule"/>
</dbReference>
<evidence type="ECO:0000256" key="5">
    <source>
        <dbReference type="ARBA" id="ARBA00022722"/>
    </source>
</evidence>
<comment type="subcellular location">
    <subcellularLocation>
        <location evidence="19">Nucleus</location>
    </subcellularLocation>
    <subcellularLocation>
        <location evidence="19">Chromosome</location>
    </subcellularLocation>
</comment>
<dbReference type="GO" id="GO:0005694">
    <property type="term" value="C:chromosome"/>
    <property type="evidence" value="ECO:0007669"/>
    <property type="project" value="UniProtKB-SubCell"/>
</dbReference>
<dbReference type="GO" id="GO:0071932">
    <property type="term" value="P:replication fork reversal"/>
    <property type="evidence" value="ECO:0007669"/>
    <property type="project" value="TreeGrafter"/>
</dbReference>
<evidence type="ECO:0000256" key="8">
    <source>
        <dbReference type="ARBA" id="ARBA00022763"/>
    </source>
</evidence>
<evidence type="ECO:0000256" key="19">
    <source>
        <dbReference type="RuleBase" id="RU367041"/>
    </source>
</evidence>
<feature type="domain" description="DNA2/NAM7 helicase-like C-terminal" evidence="23">
    <location>
        <begin position="952"/>
        <end position="1166"/>
    </location>
</feature>
<feature type="domain" description="DNA2/NAM7 helicase helicase" evidence="22">
    <location>
        <begin position="773"/>
        <end position="854"/>
    </location>
</feature>
<evidence type="ECO:0000256" key="14">
    <source>
        <dbReference type="ARBA" id="ARBA00023125"/>
    </source>
</evidence>
<feature type="region of interest" description="Disordered" evidence="20">
    <location>
        <begin position="1"/>
        <end position="64"/>
    </location>
</feature>
<dbReference type="Gene3D" id="3.40.50.300">
    <property type="entry name" value="P-loop containing nucleotide triphosphate hydrolases"/>
    <property type="match status" value="2"/>
</dbReference>
<evidence type="ECO:0000256" key="11">
    <source>
        <dbReference type="ARBA" id="ARBA00022840"/>
    </source>
</evidence>
<dbReference type="InterPro" id="IPR011604">
    <property type="entry name" value="PDDEXK-like_dom_sf"/>
</dbReference>
<proteinExistence type="inferred from homology"/>
<dbReference type="Pfam" id="PF13087">
    <property type="entry name" value="AAA_12"/>
    <property type="match status" value="1"/>
</dbReference>
<dbReference type="GO" id="GO:0005634">
    <property type="term" value="C:nucleus"/>
    <property type="evidence" value="ECO:0007669"/>
    <property type="project" value="UniProtKB-SubCell"/>
</dbReference>
<feature type="region of interest" description="Disordered" evidence="20">
    <location>
        <begin position="84"/>
        <end position="121"/>
    </location>
</feature>
<dbReference type="Pfam" id="PF13086">
    <property type="entry name" value="AAA_11"/>
    <property type="match status" value="2"/>
</dbReference>
<feature type="compositionally biased region" description="Polar residues" evidence="20">
    <location>
        <begin position="92"/>
        <end position="110"/>
    </location>
</feature>
<keyword evidence="12 19" id="KW-0408">Iron</keyword>
<dbReference type="CDD" id="cd18041">
    <property type="entry name" value="DEXXQc_DNA2"/>
    <property type="match status" value="1"/>
</dbReference>
<keyword evidence="10 19" id="KW-0347">Helicase</keyword>
<dbReference type="HOGENOM" id="CLU_001666_2_0_1"/>
<feature type="compositionally biased region" description="Polar residues" evidence="20">
    <location>
        <begin position="52"/>
        <end position="64"/>
    </location>
</feature>
<comment type="catalytic activity">
    <reaction evidence="18 19">
        <text>ATP + H2O = ADP + phosphate + H(+)</text>
        <dbReference type="Rhea" id="RHEA:13065"/>
        <dbReference type="ChEBI" id="CHEBI:15377"/>
        <dbReference type="ChEBI" id="CHEBI:15378"/>
        <dbReference type="ChEBI" id="CHEBI:30616"/>
        <dbReference type="ChEBI" id="CHEBI:43474"/>
        <dbReference type="ChEBI" id="CHEBI:456216"/>
        <dbReference type="EC" id="3.6.4.12"/>
    </reaction>
</comment>
<dbReference type="GO" id="GO:0051539">
    <property type="term" value="F:4 iron, 4 sulfur cluster binding"/>
    <property type="evidence" value="ECO:0007669"/>
    <property type="project" value="UniProtKB-UniRule"/>
</dbReference>
<keyword evidence="3 19" id="KW-0004">4Fe-4S</keyword>
<evidence type="ECO:0000256" key="17">
    <source>
        <dbReference type="ARBA" id="ARBA00023268"/>
    </source>
</evidence>
<keyword evidence="17 19" id="KW-0511">Multifunctional enzyme</keyword>
<organism evidence="24">
    <name type="scientific">Albugo laibachii Nc14</name>
    <dbReference type="NCBI Taxonomy" id="890382"/>
    <lineage>
        <taxon>Eukaryota</taxon>
        <taxon>Sar</taxon>
        <taxon>Stramenopiles</taxon>
        <taxon>Oomycota</taxon>
        <taxon>Peronosporomycetes</taxon>
        <taxon>Albuginales</taxon>
        <taxon>Albuginaceae</taxon>
        <taxon>Albugo</taxon>
    </lineage>
</organism>
<dbReference type="InterPro" id="IPR026851">
    <property type="entry name" value="Dna2/JHS1_DEXXQ-box"/>
</dbReference>
<dbReference type="GO" id="GO:0005737">
    <property type="term" value="C:cytoplasm"/>
    <property type="evidence" value="ECO:0007669"/>
    <property type="project" value="TreeGrafter"/>
</dbReference>
<comment type="cofactor">
    <cofactor evidence="1">
        <name>[4Fe-4S] cluster</name>
        <dbReference type="ChEBI" id="CHEBI:49883"/>
    </cofactor>
</comment>
<evidence type="ECO:0000313" key="24">
    <source>
        <dbReference type="EMBL" id="CCA19997.1"/>
    </source>
</evidence>
<evidence type="ECO:0000259" key="23">
    <source>
        <dbReference type="Pfam" id="PF13087"/>
    </source>
</evidence>
<dbReference type="EC" id="3.6.4.12" evidence="19"/>
<keyword evidence="19" id="KW-0158">Chromosome</keyword>
<dbReference type="Gene3D" id="3.90.320.10">
    <property type="match status" value="1"/>
</dbReference>
<evidence type="ECO:0000256" key="2">
    <source>
        <dbReference type="ARBA" id="ARBA00007913"/>
    </source>
</evidence>
<evidence type="ECO:0000313" key="25">
    <source>
        <dbReference type="EMBL" id="CCA23290.1"/>
    </source>
</evidence>
<evidence type="ECO:0000256" key="16">
    <source>
        <dbReference type="ARBA" id="ARBA00023242"/>
    </source>
</evidence>
<dbReference type="InterPro" id="IPR041677">
    <property type="entry name" value="DNA2/NAM7_AAA_11"/>
</dbReference>